<dbReference type="GO" id="GO:0006355">
    <property type="term" value="P:regulation of DNA-templated transcription"/>
    <property type="evidence" value="ECO:0007669"/>
    <property type="project" value="InterPro"/>
</dbReference>
<feature type="domain" description="HTH luxR-type" evidence="4">
    <location>
        <begin position="139"/>
        <end position="204"/>
    </location>
</feature>
<feature type="domain" description="Response regulatory" evidence="5">
    <location>
        <begin position="2"/>
        <end position="123"/>
    </location>
</feature>
<dbReference type="SUPFAM" id="SSF52172">
    <property type="entry name" value="CheY-like"/>
    <property type="match status" value="1"/>
</dbReference>
<dbReference type="InterPro" id="IPR039420">
    <property type="entry name" value="WalR-like"/>
</dbReference>
<dbReference type="PANTHER" id="PTHR43214:SF17">
    <property type="entry name" value="TRANSCRIPTIONAL REGULATORY PROTEIN RCSB"/>
    <property type="match status" value="1"/>
</dbReference>
<feature type="modified residue" description="4-aspartylphosphate" evidence="3">
    <location>
        <position position="57"/>
    </location>
</feature>
<name>A0AAU8MXU3_9GAMM</name>
<dbReference type="InterPro" id="IPR058245">
    <property type="entry name" value="NreC/VraR/RcsB-like_REC"/>
</dbReference>
<evidence type="ECO:0000313" key="6">
    <source>
        <dbReference type="EMBL" id="XCO76454.1"/>
    </source>
</evidence>
<dbReference type="PRINTS" id="PR00038">
    <property type="entry name" value="HTHLUXR"/>
</dbReference>
<dbReference type="PANTHER" id="PTHR43214">
    <property type="entry name" value="TWO-COMPONENT RESPONSE REGULATOR"/>
    <property type="match status" value="1"/>
</dbReference>
<dbReference type="GO" id="GO:0000160">
    <property type="term" value="P:phosphorelay signal transduction system"/>
    <property type="evidence" value="ECO:0007669"/>
    <property type="project" value="InterPro"/>
</dbReference>
<dbReference type="SMART" id="SM00421">
    <property type="entry name" value="HTH_LUXR"/>
    <property type="match status" value="1"/>
</dbReference>
<dbReference type="Pfam" id="PF00072">
    <property type="entry name" value="Response_reg"/>
    <property type="match status" value="1"/>
</dbReference>
<accession>A0AAU8MXU3</accession>
<dbReference type="InterPro" id="IPR011006">
    <property type="entry name" value="CheY-like_superfamily"/>
</dbReference>
<evidence type="ECO:0000259" key="5">
    <source>
        <dbReference type="PROSITE" id="PS50110"/>
    </source>
</evidence>
<gene>
    <name evidence="6" type="ORF">ABU614_06615</name>
</gene>
<dbReference type="EMBL" id="CP159925">
    <property type="protein sequence ID" value="XCO76454.1"/>
    <property type="molecule type" value="Genomic_DNA"/>
</dbReference>
<evidence type="ECO:0000256" key="1">
    <source>
        <dbReference type="ARBA" id="ARBA00022553"/>
    </source>
</evidence>
<dbReference type="InterPro" id="IPR016032">
    <property type="entry name" value="Sig_transdc_resp-reg_C-effctor"/>
</dbReference>
<sequence length="211" mass="23444">MRFIVADDHDSMRLLTFELLKKTFGVSSDHVTLVGTAEQLIEAASQPENASALVVLDLVMPGTIKRLRLLKELKRRAPFAAVVVYTGYDSPHLAQELLYQGVAGYVQKSSPLARLMEAVGEAMEQRRFIDPALDTANNLKIEWWNLTTRESDVVVALCKGWSAAKICEHYAIRPKTLSAHKRAAMAKLDISEEAGLAAYIIENGLDYLLDE</sequence>
<dbReference type="Gene3D" id="3.40.50.2300">
    <property type="match status" value="1"/>
</dbReference>
<evidence type="ECO:0000256" key="3">
    <source>
        <dbReference type="PROSITE-ProRule" id="PRU00169"/>
    </source>
</evidence>
<organism evidence="6">
    <name type="scientific">Lysobacter firmicutimachus</name>
    <dbReference type="NCBI Taxonomy" id="1792846"/>
    <lineage>
        <taxon>Bacteria</taxon>
        <taxon>Pseudomonadati</taxon>
        <taxon>Pseudomonadota</taxon>
        <taxon>Gammaproteobacteria</taxon>
        <taxon>Lysobacterales</taxon>
        <taxon>Lysobacteraceae</taxon>
        <taxon>Lysobacter</taxon>
    </lineage>
</organism>
<proteinExistence type="predicted"/>
<dbReference type="AlphaFoldDB" id="A0AAU8MXU3"/>
<dbReference type="CDD" id="cd17535">
    <property type="entry name" value="REC_NarL-like"/>
    <property type="match status" value="1"/>
</dbReference>
<dbReference type="SMART" id="SM00448">
    <property type="entry name" value="REC"/>
    <property type="match status" value="1"/>
</dbReference>
<keyword evidence="2" id="KW-0238">DNA-binding</keyword>
<dbReference type="InterPro" id="IPR000792">
    <property type="entry name" value="Tscrpt_reg_LuxR_C"/>
</dbReference>
<dbReference type="InterPro" id="IPR036388">
    <property type="entry name" value="WH-like_DNA-bd_sf"/>
</dbReference>
<dbReference type="GO" id="GO:0003677">
    <property type="term" value="F:DNA binding"/>
    <property type="evidence" value="ECO:0007669"/>
    <property type="project" value="UniProtKB-KW"/>
</dbReference>
<dbReference type="PROSITE" id="PS50110">
    <property type="entry name" value="RESPONSE_REGULATORY"/>
    <property type="match status" value="1"/>
</dbReference>
<protein>
    <submittedName>
        <fullName evidence="6">Response regulator transcription factor</fullName>
    </submittedName>
</protein>
<dbReference type="PROSITE" id="PS50043">
    <property type="entry name" value="HTH_LUXR_2"/>
    <property type="match status" value="1"/>
</dbReference>
<evidence type="ECO:0000259" key="4">
    <source>
        <dbReference type="PROSITE" id="PS50043"/>
    </source>
</evidence>
<dbReference type="Pfam" id="PF00196">
    <property type="entry name" value="GerE"/>
    <property type="match status" value="1"/>
</dbReference>
<keyword evidence="1 3" id="KW-0597">Phosphoprotein</keyword>
<reference evidence="6" key="1">
    <citation type="submission" date="2024-06" db="EMBL/GenBank/DDBJ databases">
        <authorList>
            <person name="Li S."/>
        </authorList>
    </citation>
    <scope>NUCLEOTIDE SEQUENCE</scope>
    <source>
        <strain evidence="6">SR10</strain>
    </source>
</reference>
<dbReference type="SUPFAM" id="SSF46894">
    <property type="entry name" value="C-terminal effector domain of the bipartite response regulators"/>
    <property type="match status" value="1"/>
</dbReference>
<dbReference type="InterPro" id="IPR001789">
    <property type="entry name" value="Sig_transdc_resp-reg_receiver"/>
</dbReference>
<dbReference type="RefSeq" id="WP_363799812.1">
    <property type="nucleotide sequence ID" value="NZ_CP159925.1"/>
</dbReference>
<dbReference type="Gene3D" id="1.10.10.10">
    <property type="entry name" value="Winged helix-like DNA-binding domain superfamily/Winged helix DNA-binding domain"/>
    <property type="match status" value="1"/>
</dbReference>
<evidence type="ECO:0000256" key="2">
    <source>
        <dbReference type="ARBA" id="ARBA00023125"/>
    </source>
</evidence>